<dbReference type="RefSeq" id="WP_192957941.1">
    <property type="nucleotide sequence ID" value="NZ_LR721753.1"/>
</dbReference>
<feature type="transmembrane region" description="Helical" evidence="1">
    <location>
        <begin position="6"/>
        <end position="29"/>
    </location>
</feature>
<proteinExistence type="predicted"/>
<dbReference type="EMBL" id="LR721753">
    <property type="protein sequence ID" value="VVV07062.1"/>
    <property type="molecule type" value="Genomic_DNA"/>
</dbReference>
<organism evidence="2">
    <name type="scientific">Aliivibrio wodanis</name>
    <dbReference type="NCBI Taxonomy" id="80852"/>
    <lineage>
        <taxon>Bacteria</taxon>
        <taxon>Pseudomonadati</taxon>
        <taxon>Pseudomonadota</taxon>
        <taxon>Gammaproteobacteria</taxon>
        <taxon>Vibrionales</taxon>
        <taxon>Vibrionaceae</taxon>
        <taxon>Aliivibrio</taxon>
    </lineage>
</organism>
<dbReference type="AlphaFoldDB" id="A0A5Q4ZYV6"/>
<gene>
    <name evidence="2" type="ORF">AW0309160_04556</name>
</gene>
<protein>
    <submittedName>
        <fullName evidence="2">Uncharacterized protein</fullName>
    </submittedName>
</protein>
<reference evidence="2" key="1">
    <citation type="submission" date="2019-09" db="EMBL/GenBank/DDBJ databases">
        <authorList>
            <person name="Hjerde E."/>
        </authorList>
    </citation>
    <scope>NUCLEOTIDE SEQUENCE [LARGE SCALE GENOMIC DNA]</scope>
    <source>
        <strain evidence="2">06/09/160</strain>
        <plasmid evidence="2">pAWOD_2</plasmid>
    </source>
</reference>
<keyword evidence="1" id="KW-1133">Transmembrane helix</keyword>
<accession>A0A5Q4ZYV6</accession>
<evidence type="ECO:0000313" key="2">
    <source>
        <dbReference type="EMBL" id="VVV07062.1"/>
    </source>
</evidence>
<sequence>MDSQVIAAIISGLLSVLATLIPSVTAFVLAKRFLGEKRYVKTALQAMYEVRLLRHVVGEYELASKLSERAIRKAVFEKHGLSTKNRFTPQRLDQRIESYEKKAEENLIPLDHL</sequence>
<keyword evidence="1" id="KW-0812">Transmembrane</keyword>
<keyword evidence="1" id="KW-0472">Membrane</keyword>
<geneLocation type="plasmid" evidence="2">
    <name>pAWOD_2</name>
</geneLocation>
<keyword evidence="2" id="KW-0614">Plasmid</keyword>
<evidence type="ECO:0000256" key="1">
    <source>
        <dbReference type="SAM" id="Phobius"/>
    </source>
</evidence>
<name>A0A5Q4ZYV6_9GAMM</name>